<dbReference type="PANTHER" id="PTHR43881:SF1">
    <property type="entry name" value="GAMMA-GLUTAMYLTRANSPEPTIDASE (AFU_ORTHOLOGUE AFUA_4G13580)"/>
    <property type="match status" value="1"/>
</dbReference>
<dbReference type="InterPro" id="IPR029055">
    <property type="entry name" value="Ntn_hydrolases_N"/>
</dbReference>
<sequence>MYPGAREAVVGGMTFNSRKANVYGTKFAVSSSQQLATQAGIDILEKGGNAADAAVAVAAALAVTEPTATGLGGDCFCLYYDSSQKRVFALNGSGRSVSATSLQDLKKEFGPDCPRIPFDSPHSVSIPGAASGWVDTISHFGSKKLELSQILERAIDLAENGFPVTEIVSHSVNSYFYFYPILSYSWESQTEKLKAASENFNELLIDGRAPKEGEIFTNVNLANTLKSLAKDGKDGFYKGPVADSIVETLSKLGNRISHEDLINHSSNLVEPISIDYNGYTIFECPPNGQGIVALQALGILDSLVRLKKIKPISEYKHNSKEYIHILIECLRLAFSDAAHYIGDPEFSGFDPNSILQKEYLSSKALLFDAESRNNNIVHGYPISSSDTVYFSVVDSSGNGCSFICIIPKGLGFTLQNRASNFSLNTDGFNLYEPNKRPYHTIIPSMVTKDGDLYAVFGVMGGFMQPQGHLQVLLNIIEFNNGPQKSLDLPRICIDPFDEVVLIEEGIECINELSELGHKVELITGDARSAFGRGQVILRLKQKNFYTGSDSVVLAAGCDPRSDGCASAR</sequence>
<dbReference type="SUPFAM" id="SSF56235">
    <property type="entry name" value="N-terminal nucleophile aminohydrolases (Ntn hydrolases)"/>
    <property type="match status" value="1"/>
</dbReference>
<dbReference type="PRINTS" id="PR01210">
    <property type="entry name" value="GGTRANSPTASE"/>
</dbReference>
<reference evidence="1 2" key="1">
    <citation type="submission" date="2017-01" db="EMBL/GenBank/DDBJ databases">
        <authorList>
            <person name="Mah S.A."/>
            <person name="Swanson W.J."/>
            <person name="Moy G.W."/>
            <person name="Vacquier V.D."/>
        </authorList>
    </citation>
    <scope>NUCLEOTIDE SEQUENCE [LARGE SCALE GENOMIC DNA]</scope>
    <source>
        <strain evidence="1 2">GSMNP</strain>
    </source>
</reference>
<dbReference type="InterPro" id="IPR052896">
    <property type="entry name" value="GGT-like_enzyme"/>
</dbReference>
<dbReference type="Gene3D" id="1.10.246.130">
    <property type="match status" value="1"/>
</dbReference>
<protein>
    <submittedName>
        <fullName evidence="1">Putative gamma-glutamyltransferase YwrD</fullName>
    </submittedName>
</protein>
<dbReference type="OrthoDB" id="2015213at2759"/>
<dbReference type="STRING" id="133412.A0A1R1YFM4"/>
<dbReference type="GO" id="GO:0016740">
    <property type="term" value="F:transferase activity"/>
    <property type="evidence" value="ECO:0007669"/>
    <property type="project" value="UniProtKB-KW"/>
</dbReference>
<dbReference type="Proteomes" id="UP000187283">
    <property type="component" value="Unassembled WGS sequence"/>
</dbReference>
<organism evidence="1 2">
    <name type="scientific">Smittium culicis</name>
    <dbReference type="NCBI Taxonomy" id="133412"/>
    <lineage>
        <taxon>Eukaryota</taxon>
        <taxon>Fungi</taxon>
        <taxon>Fungi incertae sedis</taxon>
        <taxon>Zoopagomycota</taxon>
        <taxon>Kickxellomycotina</taxon>
        <taxon>Harpellomycetes</taxon>
        <taxon>Harpellales</taxon>
        <taxon>Legeriomycetaceae</taxon>
        <taxon>Smittium</taxon>
    </lineage>
</organism>
<dbReference type="Gene3D" id="3.60.20.40">
    <property type="match status" value="1"/>
</dbReference>
<dbReference type="PANTHER" id="PTHR43881">
    <property type="entry name" value="GAMMA-GLUTAMYLTRANSPEPTIDASE (AFU_ORTHOLOGUE AFUA_4G13580)"/>
    <property type="match status" value="1"/>
</dbReference>
<dbReference type="InterPro" id="IPR043137">
    <property type="entry name" value="GGT_ssub_C"/>
</dbReference>
<name>A0A1R1YFM4_9FUNG</name>
<dbReference type="AlphaFoldDB" id="A0A1R1YFM4"/>
<comment type="caution">
    <text evidence="1">The sequence shown here is derived from an EMBL/GenBank/DDBJ whole genome shotgun (WGS) entry which is preliminary data.</text>
</comment>
<accession>A0A1R1YFM4</accession>
<proteinExistence type="predicted"/>
<evidence type="ECO:0000313" key="1">
    <source>
        <dbReference type="EMBL" id="OMJ25699.1"/>
    </source>
</evidence>
<dbReference type="Pfam" id="PF01019">
    <property type="entry name" value="G_glu_transpept"/>
    <property type="match status" value="1"/>
</dbReference>
<keyword evidence="1" id="KW-0808">Transferase</keyword>
<dbReference type="InterPro" id="IPR043138">
    <property type="entry name" value="GGT_lsub"/>
</dbReference>
<gene>
    <name evidence="1" type="ORF">AYI70_g719</name>
</gene>
<evidence type="ECO:0000313" key="2">
    <source>
        <dbReference type="Proteomes" id="UP000187283"/>
    </source>
</evidence>
<dbReference type="EMBL" id="LSSN01000128">
    <property type="protein sequence ID" value="OMJ25699.1"/>
    <property type="molecule type" value="Genomic_DNA"/>
</dbReference>
<keyword evidence="2" id="KW-1185">Reference proteome</keyword>